<dbReference type="EMBL" id="VIGC01000015">
    <property type="protein sequence ID" value="TQE95225.1"/>
    <property type="molecule type" value="Genomic_DNA"/>
</dbReference>
<name>A0A540VEN4_9CHLR</name>
<evidence type="ECO:0000313" key="7">
    <source>
        <dbReference type="EMBL" id="TQE95225.1"/>
    </source>
</evidence>
<keyword evidence="3 6" id="KW-0812">Transmembrane</keyword>
<keyword evidence="5 6" id="KW-0472">Membrane</keyword>
<dbReference type="Pfam" id="PF03706">
    <property type="entry name" value="LPG_synthase_TM"/>
    <property type="match status" value="1"/>
</dbReference>
<accession>A0A540VEN4</accession>
<comment type="subcellular location">
    <subcellularLocation>
        <location evidence="1">Cell membrane</location>
        <topology evidence="1">Multi-pass membrane protein</topology>
    </subcellularLocation>
</comment>
<evidence type="ECO:0008006" key="9">
    <source>
        <dbReference type="Google" id="ProtNLM"/>
    </source>
</evidence>
<dbReference type="Proteomes" id="UP000317371">
    <property type="component" value="Unassembled WGS sequence"/>
</dbReference>
<dbReference type="GO" id="GO:0005886">
    <property type="term" value="C:plasma membrane"/>
    <property type="evidence" value="ECO:0007669"/>
    <property type="project" value="UniProtKB-SubCell"/>
</dbReference>
<feature type="transmembrane region" description="Helical" evidence="6">
    <location>
        <begin position="244"/>
        <end position="264"/>
    </location>
</feature>
<feature type="transmembrane region" description="Helical" evidence="6">
    <location>
        <begin position="50"/>
        <end position="69"/>
    </location>
</feature>
<dbReference type="AlphaFoldDB" id="A0A540VEN4"/>
<comment type="caution">
    <text evidence="7">The sequence shown here is derived from an EMBL/GenBank/DDBJ whole genome shotgun (WGS) entry which is preliminary data.</text>
</comment>
<proteinExistence type="predicted"/>
<evidence type="ECO:0000256" key="3">
    <source>
        <dbReference type="ARBA" id="ARBA00022692"/>
    </source>
</evidence>
<evidence type="ECO:0000256" key="1">
    <source>
        <dbReference type="ARBA" id="ARBA00004651"/>
    </source>
</evidence>
<keyword evidence="4 6" id="KW-1133">Transmembrane helix</keyword>
<feature type="transmembrane region" description="Helical" evidence="6">
    <location>
        <begin position="167"/>
        <end position="187"/>
    </location>
</feature>
<protein>
    <recommendedName>
        <fullName evidence="9">Flippase-like domain-containing protein</fullName>
    </recommendedName>
</protein>
<sequence>MVSGMMAIARRLLKWVQPLMVAVAALFIAFLIVGQWQALRQHAWQLHGGWLALATTLLLAAWSLEIAIWRHLLALLGGHLPLDVAGRIWFLSAVVRYIPGNIWHPLSMTVYGQRWGIRPEATVTSIALYQAIILLAVAPIAALYFALTGNWGLLTSSLGSLTPGLVPLLLAPVALFLLRPQWLLHLTNWGLRRLGRTTLETRLSSRRLCWLLTLAAGDWLLWGGCFAALTFGLGDYSAARLAELLPHLVAAYPIAYAVGFLSLLTPSGFGVREGAFLVLLAPLLDGAVVTVIALAMRLFTAVGEAVMALLSLLMERHQAAHALGLAPRK</sequence>
<evidence type="ECO:0000256" key="6">
    <source>
        <dbReference type="SAM" id="Phobius"/>
    </source>
</evidence>
<feature type="transmembrane region" description="Helical" evidence="6">
    <location>
        <begin position="276"/>
        <end position="299"/>
    </location>
</feature>
<evidence type="ECO:0000313" key="8">
    <source>
        <dbReference type="Proteomes" id="UP000317371"/>
    </source>
</evidence>
<reference evidence="7 8" key="1">
    <citation type="submission" date="2019-06" db="EMBL/GenBank/DDBJ databases">
        <title>Genome sequence of Litorilinea aerophila BAA-2444.</title>
        <authorList>
            <person name="Maclea K.S."/>
            <person name="Maurais E.G."/>
            <person name="Iannazzi L.C."/>
        </authorList>
    </citation>
    <scope>NUCLEOTIDE SEQUENCE [LARGE SCALE GENOMIC DNA]</scope>
    <source>
        <strain evidence="7 8">ATCC BAA-2444</strain>
    </source>
</reference>
<organism evidence="7 8">
    <name type="scientific">Litorilinea aerophila</name>
    <dbReference type="NCBI Taxonomy" id="1204385"/>
    <lineage>
        <taxon>Bacteria</taxon>
        <taxon>Bacillati</taxon>
        <taxon>Chloroflexota</taxon>
        <taxon>Caldilineae</taxon>
        <taxon>Caldilineales</taxon>
        <taxon>Caldilineaceae</taxon>
        <taxon>Litorilinea</taxon>
    </lineage>
</organism>
<evidence type="ECO:0000256" key="4">
    <source>
        <dbReference type="ARBA" id="ARBA00022989"/>
    </source>
</evidence>
<keyword evidence="2" id="KW-1003">Cell membrane</keyword>
<dbReference type="InParanoid" id="A0A540VEN4"/>
<evidence type="ECO:0000256" key="5">
    <source>
        <dbReference type="ARBA" id="ARBA00023136"/>
    </source>
</evidence>
<feature type="transmembrane region" description="Helical" evidence="6">
    <location>
        <begin position="126"/>
        <end position="147"/>
    </location>
</feature>
<dbReference type="OrthoDB" id="147185at2"/>
<keyword evidence="8" id="KW-1185">Reference proteome</keyword>
<evidence type="ECO:0000256" key="2">
    <source>
        <dbReference type="ARBA" id="ARBA00022475"/>
    </source>
</evidence>
<gene>
    <name evidence="7" type="ORF">FKZ61_12630</name>
</gene>
<dbReference type="InterPro" id="IPR022791">
    <property type="entry name" value="L-PG_synthase/AglD"/>
</dbReference>
<feature type="transmembrane region" description="Helical" evidence="6">
    <location>
        <begin position="208"/>
        <end position="232"/>
    </location>
</feature>